<reference evidence="2 3" key="1">
    <citation type="journal article" date="2013" name="Int. J. Syst. Evol. Microbiol.">
        <title>Roseomonas aerophila sp. nov., isolated from air.</title>
        <authorList>
            <person name="Kim S.J."/>
            <person name="Weon H.Y."/>
            <person name="Ahn J.H."/>
            <person name="Hong S.B."/>
            <person name="Seok S.J."/>
            <person name="Whang K.S."/>
            <person name="Kwon S.W."/>
        </authorList>
    </citation>
    <scope>NUCLEOTIDE SEQUENCE [LARGE SCALE GENOMIC DNA]</scope>
    <source>
        <strain evidence="2 3">NBRC 108923</strain>
    </source>
</reference>
<dbReference type="InterPro" id="IPR016071">
    <property type="entry name" value="Staphylococal_nuclease_OB-fold"/>
</dbReference>
<organism evidence="2 3">
    <name type="scientific">Teichococcus aerophilus</name>
    <dbReference type="NCBI Taxonomy" id="1224513"/>
    <lineage>
        <taxon>Bacteria</taxon>
        <taxon>Pseudomonadati</taxon>
        <taxon>Pseudomonadota</taxon>
        <taxon>Alphaproteobacteria</taxon>
        <taxon>Acetobacterales</taxon>
        <taxon>Roseomonadaceae</taxon>
        <taxon>Roseomonas</taxon>
    </lineage>
</organism>
<dbReference type="SUPFAM" id="SSF50199">
    <property type="entry name" value="Staphylococcal nuclease"/>
    <property type="match status" value="1"/>
</dbReference>
<dbReference type="InterPro" id="IPR035437">
    <property type="entry name" value="SNase_OB-fold_sf"/>
</dbReference>
<keyword evidence="3" id="KW-1185">Reference proteome</keyword>
<evidence type="ECO:0000313" key="2">
    <source>
        <dbReference type="EMBL" id="MBC9207948.1"/>
    </source>
</evidence>
<evidence type="ECO:0000313" key="3">
    <source>
        <dbReference type="Proteomes" id="UP000626026"/>
    </source>
</evidence>
<proteinExistence type="predicted"/>
<dbReference type="EMBL" id="JACTVA010000024">
    <property type="protein sequence ID" value="MBC9207948.1"/>
    <property type="molecule type" value="Genomic_DNA"/>
</dbReference>
<dbReference type="Gene3D" id="2.40.50.90">
    <property type="match status" value="1"/>
</dbReference>
<evidence type="ECO:0000259" key="1">
    <source>
        <dbReference type="Pfam" id="PF00565"/>
    </source>
</evidence>
<dbReference type="Proteomes" id="UP000626026">
    <property type="component" value="Unassembled WGS sequence"/>
</dbReference>
<comment type="caution">
    <text evidence="2">The sequence shown here is derived from an EMBL/GenBank/DDBJ whole genome shotgun (WGS) entry which is preliminary data.</text>
</comment>
<gene>
    <name evidence="2" type="ORF">IBL26_13975</name>
</gene>
<dbReference type="Pfam" id="PF00565">
    <property type="entry name" value="SNase"/>
    <property type="match status" value="1"/>
</dbReference>
<name>A0ABR7RNE5_9PROT</name>
<dbReference type="RefSeq" id="WP_187785113.1">
    <property type="nucleotide sequence ID" value="NZ_JACTVA010000024.1"/>
</dbReference>
<sequence length="56" mass="6473">MAFQRETRVEVRDTDRYGQTIGRVYAAPVDVNAEMVRRGMAWVYTRSNRDPALALL</sequence>
<feature type="domain" description="TNase-like" evidence="1">
    <location>
        <begin position="3"/>
        <end position="48"/>
    </location>
</feature>
<protein>
    <submittedName>
        <fullName evidence="2">Thermonuclease family protein</fullName>
    </submittedName>
</protein>
<accession>A0ABR7RNE5</accession>